<feature type="compositionally biased region" description="Acidic residues" evidence="2">
    <location>
        <begin position="158"/>
        <end position="167"/>
    </location>
</feature>
<comment type="caution">
    <text evidence="3">The sequence shown here is derived from an EMBL/GenBank/DDBJ whole genome shotgun (WGS) entry which is preliminary data.</text>
</comment>
<sequence length="786" mass="78940">MREAYSQMSEEERAAFLEYLAVQQDQMAREAVAELPPEQREQLMRDSAMGLLGVDKEAFAARLWPLVLGSLPASDADILRKAFPSGWSGFRELSRRDVLNGLARLSPRERTRLPQVLDDVRMLQLRIASGTAALEQQERIDAARLRRRAAQKGLQLSDSEEEEEQAEDERAQAAAGRGSPAAAGRPGNMVELIGRLRQQLQQQSDPGAPGPARSSSSSSSSSSSGSGSNNGNGASSSSSKNSSISEAGPRYSAADLDAWEARLGARRAAAARDGGDADYATAAARQQPGASTSGRGDAGSSASSAAAAAAAAAAAEALGAGGLAGGGLGGRLGQMMAAYETYGVGGGWEVEASRRQSAEMRNLIRLHQELTELAADAERLTAAAAAAEAAAAAAAAATGLRGRPAAGGSGSWRGVGAATAATAAAAVAMSPRELLAAEGALQRRSEDLAGQLAALLEPGARQRLKDPAARAVVRYMETQMVEADEAAAAGSLAAATAAAAAAPSAASPEAAAAGNSDGGGGGGGSLTVDGPGLARLGQVLVAATNWEAYRAFMGLYAGRHPQLGLGLVMQAAGMSDGDEWWARLPDVPDQASSSSSSGSSSGSSSRALEVDWERVEAVAALDADVLAFLTELEAAGGGGPGGGGGYSEQVFMKWYFHPTLGPRIRSGALLDPAATAGATAGVGLAGGPAAAAAGGGGGGLMDPSALLSRLLGDAGVGLGGGLGAEAFPDMVREAMQEAVAQQQRQEQGPGPGREAEGAGGDAGAGAGAGSRGRGRAGPAWPRRGRT</sequence>
<evidence type="ECO:0000256" key="1">
    <source>
        <dbReference type="SAM" id="Coils"/>
    </source>
</evidence>
<feature type="compositionally biased region" description="Low complexity" evidence="2">
    <location>
        <begin position="776"/>
        <end position="786"/>
    </location>
</feature>
<feature type="compositionally biased region" description="Low complexity" evidence="2">
    <location>
        <begin position="172"/>
        <end position="186"/>
    </location>
</feature>
<dbReference type="EMBL" id="JAEHOD010000009">
    <property type="protein sequence ID" value="KAG2451057.1"/>
    <property type="molecule type" value="Genomic_DNA"/>
</dbReference>
<dbReference type="OrthoDB" id="536028at2759"/>
<feature type="region of interest" description="Disordered" evidence="2">
    <location>
        <begin position="151"/>
        <end position="186"/>
    </location>
</feature>
<feature type="region of interest" description="Disordered" evidence="2">
    <location>
        <begin position="198"/>
        <end position="247"/>
    </location>
</feature>
<evidence type="ECO:0000313" key="3">
    <source>
        <dbReference type="EMBL" id="KAG2451057.1"/>
    </source>
</evidence>
<feature type="region of interest" description="Disordered" evidence="2">
    <location>
        <begin position="736"/>
        <end position="786"/>
    </location>
</feature>
<protein>
    <submittedName>
        <fullName evidence="3">Uncharacterized protein</fullName>
    </submittedName>
</protein>
<feature type="region of interest" description="Disordered" evidence="2">
    <location>
        <begin position="279"/>
        <end position="301"/>
    </location>
</feature>
<name>A0A836B8Q1_9CHLO</name>
<reference evidence="3" key="1">
    <citation type="journal article" date="2020" name="bioRxiv">
        <title>Comparative genomics of Chlamydomonas.</title>
        <authorList>
            <person name="Craig R.J."/>
            <person name="Hasan A.R."/>
            <person name="Ness R.W."/>
            <person name="Keightley P.D."/>
        </authorList>
    </citation>
    <scope>NUCLEOTIDE SEQUENCE</scope>
    <source>
        <strain evidence="3">CCAP 11/173</strain>
    </source>
</reference>
<dbReference type="Proteomes" id="UP000613740">
    <property type="component" value="Unassembled WGS sequence"/>
</dbReference>
<feature type="compositionally biased region" description="Gly residues" evidence="2">
    <location>
        <begin position="757"/>
        <end position="771"/>
    </location>
</feature>
<feature type="compositionally biased region" description="Low complexity" evidence="2">
    <location>
        <begin position="736"/>
        <end position="748"/>
    </location>
</feature>
<keyword evidence="4" id="KW-1185">Reference proteome</keyword>
<keyword evidence="1" id="KW-0175">Coiled coil</keyword>
<evidence type="ECO:0000256" key="2">
    <source>
        <dbReference type="SAM" id="MobiDB-lite"/>
    </source>
</evidence>
<feature type="compositionally biased region" description="Low complexity" evidence="2">
    <location>
        <begin position="592"/>
        <end position="605"/>
    </location>
</feature>
<gene>
    <name evidence="3" type="ORF">HYH02_004325</name>
</gene>
<accession>A0A836B8Q1</accession>
<evidence type="ECO:0000313" key="4">
    <source>
        <dbReference type="Proteomes" id="UP000613740"/>
    </source>
</evidence>
<dbReference type="AlphaFoldDB" id="A0A836B8Q1"/>
<feature type="coiled-coil region" evidence="1">
    <location>
        <begin position="360"/>
        <end position="390"/>
    </location>
</feature>
<feature type="compositionally biased region" description="Low complexity" evidence="2">
    <location>
        <begin position="214"/>
        <end position="245"/>
    </location>
</feature>
<organism evidence="3 4">
    <name type="scientific">Chlamydomonas schloesseri</name>
    <dbReference type="NCBI Taxonomy" id="2026947"/>
    <lineage>
        <taxon>Eukaryota</taxon>
        <taxon>Viridiplantae</taxon>
        <taxon>Chlorophyta</taxon>
        <taxon>core chlorophytes</taxon>
        <taxon>Chlorophyceae</taxon>
        <taxon>CS clade</taxon>
        <taxon>Chlamydomonadales</taxon>
        <taxon>Chlamydomonadaceae</taxon>
        <taxon>Chlamydomonas</taxon>
    </lineage>
</organism>
<feature type="region of interest" description="Disordered" evidence="2">
    <location>
        <begin position="582"/>
        <end position="605"/>
    </location>
</feature>
<proteinExistence type="predicted"/>